<proteinExistence type="predicted"/>
<feature type="region of interest" description="Disordered" evidence="1">
    <location>
        <begin position="1"/>
        <end position="36"/>
    </location>
</feature>
<protein>
    <submittedName>
        <fullName evidence="3">Uncharacterized protein</fullName>
    </submittedName>
</protein>
<feature type="transmembrane region" description="Helical" evidence="2">
    <location>
        <begin position="118"/>
        <end position="140"/>
    </location>
</feature>
<dbReference type="OrthoDB" id="2157530at2759"/>
<feature type="transmembrane region" description="Helical" evidence="2">
    <location>
        <begin position="160"/>
        <end position="177"/>
    </location>
</feature>
<keyword evidence="2" id="KW-1133">Transmembrane helix</keyword>
<sequence length="249" mass="27614">MAVGTVVDQVVDDDGDDDDDVDDAEESSSGSDDNVEARVSKLEEALAACLQSMDPVGPGVIQAVQARHALWCCGRAFRRGHARARRSRRVSFSTGRIQQFWSHSWHGSTWNKILTAMYLHNGCMASLIATIVAAIPMVLFTLELLPMRFQEDPEYPATSYWTRLVGLLTYCAVLGLWQPRKHIFVDILCIDQGSPKAKTQALLSMGAFLKSSGSLLVLWDPSFTQRLRCPSTRNPKPETLNPKPLNPEP</sequence>
<evidence type="ECO:0000313" key="4">
    <source>
        <dbReference type="Proteomes" id="UP000604046"/>
    </source>
</evidence>
<reference evidence="3" key="1">
    <citation type="submission" date="2021-02" db="EMBL/GenBank/DDBJ databases">
        <authorList>
            <person name="Dougan E. K."/>
            <person name="Rhodes N."/>
            <person name="Thang M."/>
            <person name="Chan C."/>
        </authorList>
    </citation>
    <scope>NUCLEOTIDE SEQUENCE</scope>
</reference>
<evidence type="ECO:0000256" key="1">
    <source>
        <dbReference type="SAM" id="MobiDB-lite"/>
    </source>
</evidence>
<accession>A0A812PTM5</accession>
<dbReference type="Proteomes" id="UP000604046">
    <property type="component" value="Unassembled WGS sequence"/>
</dbReference>
<comment type="caution">
    <text evidence="3">The sequence shown here is derived from an EMBL/GenBank/DDBJ whole genome shotgun (WGS) entry which is preliminary data.</text>
</comment>
<keyword evidence="2" id="KW-0812">Transmembrane</keyword>
<feature type="region of interest" description="Disordered" evidence="1">
    <location>
        <begin position="230"/>
        <end position="249"/>
    </location>
</feature>
<gene>
    <name evidence="3" type="ORF">SNAT2548_LOCUS19161</name>
</gene>
<keyword evidence="2" id="KW-0472">Membrane</keyword>
<dbReference type="EMBL" id="CAJNDS010002168">
    <property type="protein sequence ID" value="CAE7358382.1"/>
    <property type="molecule type" value="Genomic_DNA"/>
</dbReference>
<organism evidence="3 4">
    <name type="scientific">Symbiodinium natans</name>
    <dbReference type="NCBI Taxonomy" id="878477"/>
    <lineage>
        <taxon>Eukaryota</taxon>
        <taxon>Sar</taxon>
        <taxon>Alveolata</taxon>
        <taxon>Dinophyceae</taxon>
        <taxon>Suessiales</taxon>
        <taxon>Symbiodiniaceae</taxon>
        <taxon>Symbiodinium</taxon>
    </lineage>
</organism>
<name>A0A812PTM5_9DINO</name>
<keyword evidence="4" id="KW-1185">Reference proteome</keyword>
<evidence type="ECO:0000256" key="2">
    <source>
        <dbReference type="SAM" id="Phobius"/>
    </source>
</evidence>
<feature type="compositionally biased region" description="Acidic residues" evidence="1">
    <location>
        <begin position="10"/>
        <end position="26"/>
    </location>
</feature>
<dbReference type="AlphaFoldDB" id="A0A812PTM5"/>
<evidence type="ECO:0000313" key="3">
    <source>
        <dbReference type="EMBL" id="CAE7358382.1"/>
    </source>
</evidence>